<comment type="caution">
    <text evidence="1">The sequence shown here is derived from an EMBL/GenBank/DDBJ whole genome shotgun (WGS) entry which is preliminary data.</text>
</comment>
<dbReference type="STRING" id="35608.A0A2U1PNR4"/>
<keyword evidence="2" id="KW-1185">Reference proteome</keyword>
<dbReference type="AlphaFoldDB" id="A0A2U1PNR4"/>
<accession>A0A2U1PNR4</accession>
<sequence length="78" mass="9304">MRKLVQIKSGLKDADVTDIYEDIKFNPNHKVKQDVEQFQKSKANQEKNMTQDFDYKELEEVLQHYPHGYHIVDREGKP</sequence>
<dbReference type="Proteomes" id="UP000245207">
    <property type="component" value="Unassembled WGS sequence"/>
</dbReference>
<evidence type="ECO:0000313" key="2">
    <source>
        <dbReference type="Proteomes" id="UP000245207"/>
    </source>
</evidence>
<dbReference type="OrthoDB" id="1434354at2759"/>
<proteinExistence type="predicted"/>
<protein>
    <submittedName>
        <fullName evidence="1">Phosphatidylinositol/phosphatidylcholine transfer protein SFH13</fullName>
    </submittedName>
</protein>
<name>A0A2U1PNR4_ARTAN</name>
<evidence type="ECO:0000313" key="1">
    <source>
        <dbReference type="EMBL" id="PWA87413.1"/>
    </source>
</evidence>
<gene>
    <name evidence="1" type="ORF">CTI12_AA035690</name>
</gene>
<dbReference type="EMBL" id="PKPP01000917">
    <property type="protein sequence ID" value="PWA87413.1"/>
    <property type="molecule type" value="Genomic_DNA"/>
</dbReference>
<organism evidence="1 2">
    <name type="scientific">Artemisia annua</name>
    <name type="common">Sweet wormwood</name>
    <dbReference type="NCBI Taxonomy" id="35608"/>
    <lineage>
        <taxon>Eukaryota</taxon>
        <taxon>Viridiplantae</taxon>
        <taxon>Streptophyta</taxon>
        <taxon>Embryophyta</taxon>
        <taxon>Tracheophyta</taxon>
        <taxon>Spermatophyta</taxon>
        <taxon>Magnoliopsida</taxon>
        <taxon>eudicotyledons</taxon>
        <taxon>Gunneridae</taxon>
        <taxon>Pentapetalae</taxon>
        <taxon>asterids</taxon>
        <taxon>campanulids</taxon>
        <taxon>Asterales</taxon>
        <taxon>Asteraceae</taxon>
        <taxon>Asteroideae</taxon>
        <taxon>Anthemideae</taxon>
        <taxon>Artemisiinae</taxon>
        <taxon>Artemisia</taxon>
    </lineage>
</organism>
<reference evidence="1 2" key="1">
    <citation type="journal article" date="2018" name="Mol. Plant">
        <title>The genome of Artemisia annua provides insight into the evolution of Asteraceae family and artemisinin biosynthesis.</title>
        <authorList>
            <person name="Shen Q."/>
            <person name="Zhang L."/>
            <person name="Liao Z."/>
            <person name="Wang S."/>
            <person name="Yan T."/>
            <person name="Shi P."/>
            <person name="Liu M."/>
            <person name="Fu X."/>
            <person name="Pan Q."/>
            <person name="Wang Y."/>
            <person name="Lv Z."/>
            <person name="Lu X."/>
            <person name="Zhang F."/>
            <person name="Jiang W."/>
            <person name="Ma Y."/>
            <person name="Chen M."/>
            <person name="Hao X."/>
            <person name="Li L."/>
            <person name="Tang Y."/>
            <person name="Lv G."/>
            <person name="Zhou Y."/>
            <person name="Sun X."/>
            <person name="Brodelius P.E."/>
            <person name="Rose J.K.C."/>
            <person name="Tang K."/>
        </authorList>
    </citation>
    <scope>NUCLEOTIDE SEQUENCE [LARGE SCALE GENOMIC DNA]</scope>
    <source>
        <strain evidence="2">cv. Huhao1</strain>
        <tissue evidence="1">Leaf</tissue>
    </source>
</reference>